<reference evidence="4 5" key="1">
    <citation type="submission" date="2020-06" db="EMBL/GenBank/DDBJ databases">
        <title>Description of novel acetic acid bacteria.</title>
        <authorList>
            <person name="Sombolestani A."/>
        </authorList>
    </citation>
    <scope>NUCLEOTIDE SEQUENCE [LARGE SCALE GENOMIC DNA]</scope>
    <source>
        <strain evidence="4 5">LMG 27010</strain>
    </source>
</reference>
<keyword evidence="5" id="KW-1185">Reference proteome</keyword>
<dbReference type="InterPro" id="IPR001444">
    <property type="entry name" value="Flag_bb_rod_N"/>
</dbReference>
<gene>
    <name evidence="4" type="ORF">HUK82_10120</name>
</gene>
<dbReference type="EMBL" id="JABXXR010000074">
    <property type="protein sequence ID" value="NVN40917.1"/>
    <property type="molecule type" value="Genomic_DNA"/>
</dbReference>
<keyword evidence="4" id="KW-0966">Cell projection</keyword>
<dbReference type="PROSITE" id="PS00588">
    <property type="entry name" value="FLAGELLA_BB_ROD"/>
    <property type="match status" value="1"/>
</dbReference>
<evidence type="ECO:0000313" key="5">
    <source>
        <dbReference type="Proteomes" id="UP000585665"/>
    </source>
</evidence>
<name>A0A850P8J9_9PROT</name>
<evidence type="ECO:0000256" key="1">
    <source>
        <dbReference type="ARBA" id="ARBA00004117"/>
    </source>
</evidence>
<protein>
    <submittedName>
        <fullName evidence="4">Flagellar biosynthesis protein FlgB</fullName>
    </submittedName>
</protein>
<keyword evidence="4" id="KW-0969">Cilium</keyword>
<dbReference type="RefSeq" id="WP_176613848.1">
    <property type="nucleotide sequence ID" value="NZ_JABXXR010000074.1"/>
</dbReference>
<dbReference type="AlphaFoldDB" id="A0A850P8J9"/>
<evidence type="ECO:0000256" key="2">
    <source>
        <dbReference type="ARBA" id="ARBA00009677"/>
    </source>
</evidence>
<keyword evidence="4" id="KW-0282">Flagellum</keyword>
<evidence type="ECO:0000313" key="4">
    <source>
        <dbReference type="EMBL" id="NVN40917.1"/>
    </source>
</evidence>
<proteinExistence type="inferred from homology"/>
<comment type="caution">
    <text evidence="4">The sequence shown here is derived from an EMBL/GenBank/DDBJ whole genome shotgun (WGS) entry which is preliminary data.</text>
</comment>
<dbReference type="GO" id="GO:0009425">
    <property type="term" value="C:bacterial-type flagellum basal body"/>
    <property type="evidence" value="ECO:0007669"/>
    <property type="project" value="UniProtKB-SubCell"/>
</dbReference>
<comment type="similarity">
    <text evidence="2">Belongs to the flagella basal body rod proteins family.</text>
</comment>
<feature type="domain" description="Flagellar basal body rod protein N-terminal" evidence="3">
    <location>
        <begin position="17"/>
        <end position="45"/>
    </location>
</feature>
<sequence length="131" mass="14328">MFNADQTTAIYRGNVLDLGERRMQWLSQRQQILADNVANADTPGFVPSDASSFDAALSSFDIAPVVTSAMHMGGGRNGVRAVRDKHERAPDGNAVSLDAQMEKIANTDDQQRLASTLYKTYVSMFDTALDK</sequence>
<organism evidence="4 5">
    <name type="scientific">Ameyamaea chiangmaiensis</name>
    <dbReference type="NCBI Taxonomy" id="442969"/>
    <lineage>
        <taxon>Bacteria</taxon>
        <taxon>Pseudomonadati</taxon>
        <taxon>Pseudomonadota</taxon>
        <taxon>Alphaproteobacteria</taxon>
        <taxon>Acetobacterales</taxon>
        <taxon>Acetobacteraceae</taxon>
        <taxon>Ameyamaea</taxon>
    </lineage>
</organism>
<dbReference type="InterPro" id="IPR019776">
    <property type="entry name" value="Flagellar_basal_body_rod_CS"/>
</dbReference>
<dbReference type="Pfam" id="PF00460">
    <property type="entry name" value="Flg_bb_rod"/>
    <property type="match status" value="1"/>
</dbReference>
<comment type="subcellular location">
    <subcellularLocation>
        <location evidence="1">Bacterial flagellum basal body</location>
    </subcellularLocation>
</comment>
<evidence type="ECO:0000259" key="3">
    <source>
        <dbReference type="Pfam" id="PF00460"/>
    </source>
</evidence>
<dbReference type="Proteomes" id="UP000585665">
    <property type="component" value="Unassembled WGS sequence"/>
</dbReference>
<accession>A0A850P8J9</accession>